<dbReference type="Pfam" id="PF03713">
    <property type="entry name" value="DUF305"/>
    <property type="match status" value="1"/>
</dbReference>
<keyword evidence="4" id="KW-1185">Reference proteome</keyword>
<dbReference type="Gene3D" id="1.20.1260.10">
    <property type="match status" value="1"/>
</dbReference>
<comment type="caution">
    <text evidence="3">The sequence shown here is derived from an EMBL/GenBank/DDBJ whole genome shotgun (WGS) entry which is preliminary data.</text>
</comment>
<evidence type="ECO:0000256" key="1">
    <source>
        <dbReference type="SAM" id="MobiDB-lite"/>
    </source>
</evidence>
<organism evidence="3 4">
    <name type="scientific">Streptomyces spirodelae</name>
    <dbReference type="NCBI Taxonomy" id="2812904"/>
    <lineage>
        <taxon>Bacteria</taxon>
        <taxon>Bacillati</taxon>
        <taxon>Actinomycetota</taxon>
        <taxon>Actinomycetes</taxon>
        <taxon>Kitasatosporales</taxon>
        <taxon>Streptomycetaceae</taxon>
        <taxon>Streptomyces</taxon>
    </lineage>
</organism>
<protein>
    <submittedName>
        <fullName evidence="3">DUF305 domain-containing protein</fullName>
    </submittedName>
</protein>
<evidence type="ECO:0000313" key="4">
    <source>
        <dbReference type="Proteomes" id="UP001518976"/>
    </source>
</evidence>
<proteinExistence type="predicted"/>
<dbReference type="EMBL" id="JAFFZN010000018">
    <property type="protein sequence ID" value="MBO8187654.1"/>
    <property type="molecule type" value="Genomic_DNA"/>
</dbReference>
<dbReference type="InterPro" id="IPR005183">
    <property type="entry name" value="DUF305_CopM-like"/>
</dbReference>
<feature type="region of interest" description="Disordered" evidence="1">
    <location>
        <begin position="45"/>
        <end position="84"/>
    </location>
</feature>
<dbReference type="InterPro" id="IPR012347">
    <property type="entry name" value="Ferritin-like"/>
</dbReference>
<reference evidence="3 4" key="1">
    <citation type="submission" date="2021-02" db="EMBL/GenBank/DDBJ databases">
        <title>Streptomyces spirodelae sp. nov., isolated from duckweed.</title>
        <authorList>
            <person name="Saimee Y."/>
            <person name="Duangmal K."/>
        </authorList>
    </citation>
    <scope>NUCLEOTIDE SEQUENCE [LARGE SCALE GENOMIC DNA]</scope>
    <source>
        <strain evidence="3 4">DW4-2</strain>
    </source>
</reference>
<feature type="domain" description="DUF305" evidence="2">
    <location>
        <begin position="9"/>
        <end position="47"/>
    </location>
</feature>
<feature type="compositionally biased region" description="Low complexity" evidence="1">
    <location>
        <begin position="70"/>
        <end position="84"/>
    </location>
</feature>
<name>A0ABS3WWY6_9ACTN</name>
<evidence type="ECO:0000313" key="3">
    <source>
        <dbReference type="EMBL" id="MBO8187654.1"/>
    </source>
</evidence>
<sequence length="105" mass="11498">MSNLAPERAATTMAVQALKDGNDVRVEEMATEVIAQQRSEITRMKQLRRRADPRSVLQAPRPGRPASPFRPHAAPPGGACPALRAAGRRVPCGALRVRHRRTTAR</sequence>
<gene>
    <name evidence="3" type="ORF">JW592_19630</name>
</gene>
<accession>A0ABS3WWY6</accession>
<dbReference type="Proteomes" id="UP001518976">
    <property type="component" value="Unassembled WGS sequence"/>
</dbReference>
<evidence type="ECO:0000259" key="2">
    <source>
        <dbReference type="Pfam" id="PF03713"/>
    </source>
</evidence>